<dbReference type="RefSeq" id="WP_108896382.1">
    <property type="nucleotide sequence ID" value="NZ_LT993738.1"/>
</dbReference>
<feature type="transmembrane region" description="Helical" evidence="1">
    <location>
        <begin position="32"/>
        <end position="54"/>
    </location>
</feature>
<dbReference type="OrthoDB" id="18184at2"/>
<keyword evidence="3" id="KW-1185">Reference proteome</keyword>
<name>A0A2R8FAR0_9CHLA</name>
<feature type="transmembrane region" description="Helical" evidence="1">
    <location>
        <begin position="66"/>
        <end position="89"/>
    </location>
</feature>
<keyword evidence="1" id="KW-1133">Transmembrane helix</keyword>
<dbReference type="Proteomes" id="UP000244926">
    <property type="component" value="Chromosome I"/>
</dbReference>
<reference evidence="3" key="1">
    <citation type="submission" date="2017-11" db="EMBL/GenBank/DDBJ databases">
        <authorList>
            <person name="Seth-Smith MB H."/>
        </authorList>
    </citation>
    <scope>NUCLEOTIDE SEQUENCE [LARGE SCALE GENOMIC DNA]</scope>
</reference>
<keyword evidence="1" id="KW-0812">Transmembrane</keyword>
<protein>
    <submittedName>
        <fullName evidence="2">IncA protein</fullName>
    </submittedName>
</protein>
<proteinExistence type="predicted"/>
<evidence type="ECO:0000313" key="3">
    <source>
        <dbReference type="Proteomes" id="UP000244926"/>
    </source>
</evidence>
<feature type="transmembrane region" description="Helical" evidence="1">
    <location>
        <begin position="164"/>
        <end position="183"/>
    </location>
</feature>
<keyword evidence="1" id="KW-0472">Membrane</keyword>
<accession>A0A2R8FAR0</accession>
<evidence type="ECO:0000256" key="1">
    <source>
        <dbReference type="SAM" id="Phobius"/>
    </source>
</evidence>
<organism evidence="2 3">
    <name type="scientific">Chlamydia serpentis</name>
    <dbReference type="NCBI Taxonomy" id="1967782"/>
    <lineage>
        <taxon>Bacteria</taxon>
        <taxon>Pseudomonadati</taxon>
        <taxon>Chlamydiota</taxon>
        <taxon>Chlamydiia</taxon>
        <taxon>Chlamydiales</taxon>
        <taxon>Chlamydiaceae</taxon>
        <taxon>Chlamydia/Chlamydophila group</taxon>
        <taxon>Chlamydia</taxon>
    </lineage>
</organism>
<dbReference type="EMBL" id="LT993738">
    <property type="protein sequence ID" value="SPN73412.1"/>
    <property type="molecule type" value="Genomic_DNA"/>
</dbReference>
<feature type="transmembrane region" description="Helical" evidence="1">
    <location>
        <begin position="135"/>
        <end position="158"/>
    </location>
</feature>
<sequence length="243" mass="25808">MSLSSTNTLLKESEAIDPNTYKSKYINENRKVFGYVVTQLVIATLVILIGVALLCSMGSFGLSVPLSAVIGSFITTLGTVIFAIGLIILAKKSLGTPKTDKDLTIPQNDTGNKSTPLKSASPITNTGFPISKFRIISSIIGIILGVCLLICALISVFFCTGYLQLGLCAGFVGLGTIFFTTGLEKIRSPNLITEQYSESMHFSSKSGDSSGIASLGGEEVYGMSLIRGEDGKAISIRLIPYKK</sequence>
<dbReference type="KEGG" id="csee:C10C_0238"/>
<dbReference type="AlphaFoldDB" id="A0A2R8FAR0"/>
<gene>
    <name evidence="2" type="ORF">C10C_0238</name>
</gene>
<evidence type="ECO:0000313" key="2">
    <source>
        <dbReference type="EMBL" id="SPN73412.1"/>
    </source>
</evidence>